<keyword evidence="9" id="KW-1185">Reference proteome</keyword>
<proteinExistence type="inferred from homology"/>
<feature type="transmembrane region" description="Helical" evidence="7">
    <location>
        <begin position="144"/>
        <end position="169"/>
    </location>
</feature>
<evidence type="ECO:0000256" key="3">
    <source>
        <dbReference type="ARBA" id="ARBA00022475"/>
    </source>
</evidence>
<feature type="transmembrane region" description="Helical" evidence="7">
    <location>
        <begin position="181"/>
        <end position="199"/>
    </location>
</feature>
<protein>
    <submittedName>
        <fullName evidence="8">Putative threonine efflux protein</fullName>
    </submittedName>
</protein>
<keyword evidence="4 7" id="KW-0812">Transmembrane</keyword>
<organism evidence="8 9">
    <name type="scientific">Pararhodospirillum photometricum DSM 122</name>
    <dbReference type="NCBI Taxonomy" id="1150469"/>
    <lineage>
        <taxon>Bacteria</taxon>
        <taxon>Pseudomonadati</taxon>
        <taxon>Pseudomonadota</taxon>
        <taxon>Alphaproteobacteria</taxon>
        <taxon>Rhodospirillales</taxon>
        <taxon>Rhodospirillaceae</taxon>
        <taxon>Pararhodospirillum</taxon>
    </lineage>
</organism>
<evidence type="ECO:0000256" key="5">
    <source>
        <dbReference type="ARBA" id="ARBA00022989"/>
    </source>
</evidence>
<accession>H6SLA9</accession>
<dbReference type="EMBL" id="HE663493">
    <property type="protein sequence ID" value="CCG08774.1"/>
    <property type="molecule type" value="Genomic_DNA"/>
</dbReference>
<dbReference type="PANTHER" id="PTHR30086">
    <property type="entry name" value="ARGININE EXPORTER PROTEIN ARGO"/>
    <property type="match status" value="1"/>
</dbReference>
<sequence length="202" mass="20852">MIVSMEFWLTSLVVVASPGPGAVYTVAAGLGGGRRAALVAALGCTLGIVPHLLAALTGLAAVFQTSPLAFAALRMAGVVVLLLMAWQSLRNDTLLGGASARRSPGAVLREAVVLNLPNPKLSLFFLAFLPLFVPAGTEAPTRLMLGLGGIFMLLTLAVFAAYGLLAAGLRDTLASTRARAWIRRGFALAFVGLALKLALTTP</sequence>
<dbReference type="Pfam" id="PF01810">
    <property type="entry name" value="LysE"/>
    <property type="match status" value="1"/>
</dbReference>
<dbReference type="KEGG" id="rpm:RSPPHO_02148"/>
<dbReference type="PANTHER" id="PTHR30086:SF14">
    <property type="entry name" value="HOMOSERINE_HOMOSERINE LACTONE EFFLUX PROTEIN"/>
    <property type="match status" value="1"/>
</dbReference>
<feature type="transmembrane region" description="Helical" evidence="7">
    <location>
        <begin position="68"/>
        <end position="86"/>
    </location>
</feature>
<evidence type="ECO:0000256" key="7">
    <source>
        <dbReference type="SAM" id="Phobius"/>
    </source>
</evidence>
<reference evidence="8 9" key="1">
    <citation type="submission" date="2012-02" db="EMBL/GenBank/DDBJ databases">
        <title>Shotgun genome sequence of Phaeospirillum photometricum DSM 122.</title>
        <authorList>
            <person name="Duquesne K."/>
            <person name="Sturgis J."/>
        </authorList>
    </citation>
    <scope>NUCLEOTIDE SEQUENCE [LARGE SCALE GENOMIC DNA]</scope>
    <source>
        <strain evidence="9">DSM122</strain>
    </source>
</reference>
<evidence type="ECO:0000313" key="8">
    <source>
        <dbReference type="EMBL" id="CCG08774.1"/>
    </source>
</evidence>
<dbReference type="AlphaFoldDB" id="H6SLA9"/>
<feature type="transmembrane region" description="Helical" evidence="7">
    <location>
        <begin position="37"/>
        <end position="61"/>
    </location>
</feature>
<dbReference type="InterPro" id="IPR001123">
    <property type="entry name" value="LeuE-type"/>
</dbReference>
<dbReference type="STRING" id="1150469.RSPPHO_02148"/>
<dbReference type="GO" id="GO:0005886">
    <property type="term" value="C:plasma membrane"/>
    <property type="evidence" value="ECO:0007669"/>
    <property type="project" value="UniProtKB-SubCell"/>
</dbReference>
<dbReference type="GO" id="GO:0042970">
    <property type="term" value="F:homoserine transmembrane transporter activity"/>
    <property type="evidence" value="ECO:0007669"/>
    <property type="project" value="TreeGrafter"/>
</dbReference>
<keyword evidence="3" id="KW-1003">Cell membrane</keyword>
<evidence type="ECO:0000256" key="6">
    <source>
        <dbReference type="ARBA" id="ARBA00023136"/>
    </source>
</evidence>
<evidence type="ECO:0000256" key="2">
    <source>
        <dbReference type="ARBA" id="ARBA00007928"/>
    </source>
</evidence>
<evidence type="ECO:0000313" key="9">
    <source>
        <dbReference type="Proteomes" id="UP000033220"/>
    </source>
</evidence>
<name>H6SLA9_PARPM</name>
<gene>
    <name evidence="8" type="ORF">RSPPHO_02148</name>
</gene>
<dbReference type="Proteomes" id="UP000033220">
    <property type="component" value="Chromosome DSM 122"/>
</dbReference>
<dbReference type="HOGENOM" id="CLU_079569_3_3_5"/>
<dbReference type="eggNOG" id="COG1280">
    <property type="taxonomic scope" value="Bacteria"/>
</dbReference>
<dbReference type="PATRIC" id="fig|1150469.3.peg.2415"/>
<feature type="transmembrane region" description="Helical" evidence="7">
    <location>
        <begin position="121"/>
        <end position="137"/>
    </location>
</feature>
<comment type="subcellular location">
    <subcellularLocation>
        <location evidence="1">Cell membrane</location>
        <topology evidence="1">Multi-pass membrane protein</topology>
    </subcellularLocation>
</comment>
<keyword evidence="5 7" id="KW-1133">Transmembrane helix</keyword>
<evidence type="ECO:0000256" key="1">
    <source>
        <dbReference type="ARBA" id="ARBA00004651"/>
    </source>
</evidence>
<comment type="similarity">
    <text evidence="2">Belongs to the Rht family.</text>
</comment>
<keyword evidence="6 7" id="KW-0472">Membrane</keyword>
<evidence type="ECO:0000256" key="4">
    <source>
        <dbReference type="ARBA" id="ARBA00022692"/>
    </source>
</evidence>